<dbReference type="AlphaFoldDB" id="A0A9W9LPW2"/>
<feature type="region of interest" description="Disordered" evidence="1">
    <location>
        <begin position="122"/>
        <end position="169"/>
    </location>
</feature>
<feature type="compositionally biased region" description="Basic and acidic residues" evidence="1">
    <location>
        <begin position="1"/>
        <end position="10"/>
    </location>
</feature>
<feature type="region of interest" description="Disordered" evidence="1">
    <location>
        <begin position="203"/>
        <end position="246"/>
    </location>
</feature>
<feature type="region of interest" description="Disordered" evidence="1">
    <location>
        <begin position="261"/>
        <end position="301"/>
    </location>
</feature>
<feature type="compositionally biased region" description="Low complexity" evidence="1">
    <location>
        <begin position="261"/>
        <end position="275"/>
    </location>
</feature>
<accession>A0A9W9LPW2</accession>
<gene>
    <name evidence="2" type="ORF">N7482_004039</name>
</gene>
<dbReference type="EMBL" id="JAPQKN010000002">
    <property type="protein sequence ID" value="KAJ5168445.1"/>
    <property type="molecule type" value="Genomic_DNA"/>
</dbReference>
<evidence type="ECO:0000256" key="1">
    <source>
        <dbReference type="SAM" id="MobiDB-lite"/>
    </source>
</evidence>
<organism evidence="2 3">
    <name type="scientific">Penicillium canariense</name>
    <dbReference type="NCBI Taxonomy" id="189055"/>
    <lineage>
        <taxon>Eukaryota</taxon>
        <taxon>Fungi</taxon>
        <taxon>Dikarya</taxon>
        <taxon>Ascomycota</taxon>
        <taxon>Pezizomycotina</taxon>
        <taxon>Eurotiomycetes</taxon>
        <taxon>Eurotiomycetidae</taxon>
        <taxon>Eurotiales</taxon>
        <taxon>Aspergillaceae</taxon>
        <taxon>Penicillium</taxon>
    </lineage>
</organism>
<dbReference type="RefSeq" id="XP_056544906.1">
    <property type="nucleotide sequence ID" value="XM_056686164.1"/>
</dbReference>
<proteinExistence type="predicted"/>
<reference evidence="2" key="1">
    <citation type="submission" date="2022-11" db="EMBL/GenBank/DDBJ databases">
        <authorList>
            <person name="Petersen C."/>
        </authorList>
    </citation>
    <scope>NUCLEOTIDE SEQUENCE</scope>
    <source>
        <strain evidence="2">IBT 26290</strain>
    </source>
</reference>
<feature type="compositionally biased region" description="Acidic residues" evidence="1">
    <location>
        <begin position="82"/>
        <end position="93"/>
    </location>
</feature>
<comment type="caution">
    <text evidence="2">The sequence shown here is derived from an EMBL/GenBank/DDBJ whole genome shotgun (WGS) entry which is preliminary data.</text>
</comment>
<dbReference type="Proteomes" id="UP001149163">
    <property type="component" value="Unassembled WGS sequence"/>
</dbReference>
<protein>
    <submittedName>
        <fullName evidence="2">Uncharacterized protein</fullName>
    </submittedName>
</protein>
<feature type="compositionally biased region" description="Low complexity" evidence="1">
    <location>
        <begin position="30"/>
        <end position="43"/>
    </location>
</feature>
<keyword evidence="3" id="KW-1185">Reference proteome</keyword>
<sequence length="315" mass="34572">MTDSPSDRSPAESLRISPSSRANLVRYLDSPGSGSSRLPSSLRQHGSGRRPSLNFETKKPGPTRFQLPKIEPSDCGPYETIQPDEEPSPEEVDTGLLPDTPSDSSILLSDLLDHLQEEAALSSRPDFKPAFASSYSPSDYYSSADETDSSFRESSEIPGTPENLASPLDVKIPGRTLSQSYKQLVEHFPLDVNCETVTTRQNSIATESENSSVFHTDIKANPPATPSQSRRKDPTTPPTLPLSFLGPFPTPFSHRQFLVTSSPEYSSPPISSSSPRLPPSPSPLPRRRLQKKIATSTSKLRLPDIFKQRRATNKL</sequence>
<dbReference type="GeneID" id="81425340"/>
<feature type="region of interest" description="Disordered" evidence="1">
    <location>
        <begin position="1"/>
        <end position="105"/>
    </location>
</feature>
<feature type="compositionally biased region" description="Low complexity" evidence="1">
    <location>
        <begin position="129"/>
        <end position="144"/>
    </location>
</feature>
<evidence type="ECO:0000313" key="2">
    <source>
        <dbReference type="EMBL" id="KAJ5168445.1"/>
    </source>
</evidence>
<feature type="compositionally biased region" description="Polar residues" evidence="1">
    <location>
        <begin position="203"/>
        <end position="214"/>
    </location>
</feature>
<name>A0A9W9LPW2_9EURO</name>
<feature type="compositionally biased region" description="Low complexity" evidence="1">
    <location>
        <begin position="96"/>
        <end position="105"/>
    </location>
</feature>
<evidence type="ECO:0000313" key="3">
    <source>
        <dbReference type="Proteomes" id="UP001149163"/>
    </source>
</evidence>
<reference evidence="2" key="2">
    <citation type="journal article" date="2023" name="IMA Fungus">
        <title>Comparative genomic study of the Penicillium genus elucidates a diverse pangenome and 15 lateral gene transfer events.</title>
        <authorList>
            <person name="Petersen C."/>
            <person name="Sorensen T."/>
            <person name="Nielsen M.R."/>
            <person name="Sondergaard T.E."/>
            <person name="Sorensen J.L."/>
            <person name="Fitzpatrick D.A."/>
            <person name="Frisvad J.C."/>
            <person name="Nielsen K.L."/>
        </authorList>
    </citation>
    <scope>NUCLEOTIDE SEQUENCE</scope>
    <source>
        <strain evidence="2">IBT 26290</strain>
    </source>
</reference>
<dbReference type="OrthoDB" id="4358282at2759"/>